<accession>A0A1Q9DD35</accession>
<keyword evidence="3" id="KW-1185">Reference proteome</keyword>
<organism evidence="2 3">
    <name type="scientific">Symbiodinium microadriaticum</name>
    <name type="common">Dinoflagellate</name>
    <name type="synonym">Zooxanthella microadriatica</name>
    <dbReference type="NCBI Taxonomy" id="2951"/>
    <lineage>
        <taxon>Eukaryota</taxon>
        <taxon>Sar</taxon>
        <taxon>Alveolata</taxon>
        <taxon>Dinophyceae</taxon>
        <taxon>Suessiales</taxon>
        <taxon>Symbiodiniaceae</taxon>
        <taxon>Symbiodinium</taxon>
    </lineage>
</organism>
<dbReference type="Proteomes" id="UP000186817">
    <property type="component" value="Unassembled WGS sequence"/>
</dbReference>
<evidence type="ECO:0000313" key="2">
    <source>
        <dbReference type="EMBL" id="OLP93098.1"/>
    </source>
</evidence>
<evidence type="ECO:0000256" key="1">
    <source>
        <dbReference type="SAM" id="MobiDB-lite"/>
    </source>
</evidence>
<comment type="caution">
    <text evidence="2">The sequence shown here is derived from an EMBL/GenBank/DDBJ whole genome shotgun (WGS) entry which is preliminary data.</text>
</comment>
<feature type="compositionally biased region" description="Basic residues" evidence="1">
    <location>
        <begin position="35"/>
        <end position="44"/>
    </location>
</feature>
<name>A0A1Q9DD35_SYMMI</name>
<gene>
    <name evidence="2" type="ORF">AK812_SmicGene49065</name>
</gene>
<protein>
    <submittedName>
        <fullName evidence="2">Uncharacterized protein</fullName>
    </submittedName>
</protein>
<dbReference type="EMBL" id="LSRX01000595">
    <property type="protein sequence ID" value="OLP93098.1"/>
    <property type="molecule type" value="Genomic_DNA"/>
</dbReference>
<sequence>MPLLLRPLATGSGKLPCSWKIRTCDLSRHLLVKAVKGRSHRKASGHASGTGGKSSPRNSAKDRGFGSAQGGQERRRGRARRARGLRLRADIGGSWLDLDHHGSDIDAQLLQPLMRIVTKREAKRLPAATNGQAGGLGPGWVDKLLVYHLVAQRI</sequence>
<dbReference type="AlphaFoldDB" id="A0A1Q9DD35"/>
<evidence type="ECO:0000313" key="3">
    <source>
        <dbReference type="Proteomes" id="UP000186817"/>
    </source>
</evidence>
<reference evidence="2 3" key="1">
    <citation type="submission" date="2016-02" db="EMBL/GenBank/DDBJ databases">
        <title>Genome analysis of coral dinoflagellate symbionts highlights evolutionary adaptations to a symbiotic lifestyle.</title>
        <authorList>
            <person name="Aranda M."/>
            <person name="Li Y."/>
            <person name="Liew Y.J."/>
            <person name="Baumgarten S."/>
            <person name="Simakov O."/>
            <person name="Wilson M."/>
            <person name="Piel J."/>
            <person name="Ashoor H."/>
            <person name="Bougouffa S."/>
            <person name="Bajic V.B."/>
            <person name="Ryu T."/>
            <person name="Ravasi T."/>
            <person name="Bayer T."/>
            <person name="Micklem G."/>
            <person name="Kim H."/>
            <person name="Bhak J."/>
            <person name="Lajeunesse T.C."/>
            <person name="Voolstra C.R."/>
        </authorList>
    </citation>
    <scope>NUCLEOTIDE SEQUENCE [LARGE SCALE GENOMIC DNA]</scope>
    <source>
        <strain evidence="2 3">CCMP2467</strain>
    </source>
</reference>
<proteinExistence type="predicted"/>
<feature type="region of interest" description="Disordered" evidence="1">
    <location>
        <begin position="35"/>
        <end position="83"/>
    </location>
</feature>